<dbReference type="OrthoDB" id="6221744at2759"/>
<dbReference type="GO" id="GO:0005643">
    <property type="term" value="C:nuclear pore"/>
    <property type="evidence" value="ECO:0007669"/>
    <property type="project" value="InterPro"/>
</dbReference>
<protein>
    <recommendedName>
        <fullName evidence="3">Enhancer of yellow 2 transcription factor homolog</fullName>
    </recommendedName>
</protein>
<accession>A0A5E4LZR9</accession>
<dbReference type="Proteomes" id="UP000325440">
    <property type="component" value="Unassembled WGS sequence"/>
</dbReference>
<keyword evidence="2" id="KW-1185">Reference proteome</keyword>
<dbReference type="InterPro" id="IPR018783">
    <property type="entry name" value="TF_ENY2"/>
</dbReference>
<dbReference type="EMBL" id="CABPRJ010000011">
    <property type="protein sequence ID" value="VVC25332.1"/>
    <property type="molecule type" value="Genomic_DNA"/>
</dbReference>
<dbReference type="Gene3D" id="1.10.246.140">
    <property type="match status" value="1"/>
</dbReference>
<dbReference type="GO" id="GO:0000124">
    <property type="term" value="C:SAGA complex"/>
    <property type="evidence" value="ECO:0007669"/>
    <property type="project" value="InterPro"/>
</dbReference>
<evidence type="ECO:0000313" key="2">
    <source>
        <dbReference type="Proteomes" id="UP000325440"/>
    </source>
</evidence>
<evidence type="ECO:0000313" key="1">
    <source>
        <dbReference type="EMBL" id="VVC25332.1"/>
    </source>
</evidence>
<name>A0A5E4LZR9_9HEMI</name>
<dbReference type="AlphaFoldDB" id="A0A5E4LZR9"/>
<reference evidence="1 2" key="1">
    <citation type="submission" date="2019-08" db="EMBL/GenBank/DDBJ databases">
        <authorList>
            <person name="Alioto T."/>
            <person name="Alioto T."/>
            <person name="Gomez Garrido J."/>
        </authorList>
    </citation>
    <scope>NUCLEOTIDE SEQUENCE [LARGE SCALE GENOMIC DNA]</scope>
</reference>
<sequence length="103" mass="11878">MSSNELTFEDEEKFKSLVCRRLLDSGWVDEITLLCKEKLYNRLSDGQTLDSISENDLFNDLAPDARKKVPDTVKRELKVKVQDKLLRLAGYFDEGNTDAKHLN</sequence>
<dbReference type="GO" id="GO:0006406">
    <property type="term" value="P:mRNA export from nucleus"/>
    <property type="evidence" value="ECO:0007669"/>
    <property type="project" value="InterPro"/>
</dbReference>
<proteinExistence type="predicted"/>
<dbReference type="InterPro" id="IPR038212">
    <property type="entry name" value="TF_EnY2_sf"/>
</dbReference>
<organism evidence="1 2">
    <name type="scientific">Cinara cedri</name>
    <dbReference type="NCBI Taxonomy" id="506608"/>
    <lineage>
        <taxon>Eukaryota</taxon>
        <taxon>Metazoa</taxon>
        <taxon>Ecdysozoa</taxon>
        <taxon>Arthropoda</taxon>
        <taxon>Hexapoda</taxon>
        <taxon>Insecta</taxon>
        <taxon>Pterygota</taxon>
        <taxon>Neoptera</taxon>
        <taxon>Paraneoptera</taxon>
        <taxon>Hemiptera</taxon>
        <taxon>Sternorrhyncha</taxon>
        <taxon>Aphidomorpha</taxon>
        <taxon>Aphidoidea</taxon>
        <taxon>Aphididae</taxon>
        <taxon>Lachninae</taxon>
        <taxon>Cinara</taxon>
    </lineage>
</organism>
<gene>
    <name evidence="1" type="ORF">CINCED_3A012910</name>
</gene>
<dbReference type="Pfam" id="PF10163">
    <property type="entry name" value="EnY2"/>
    <property type="match status" value="1"/>
</dbReference>
<dbReference type="GO" id="GO:0003713">
    <property type="term" value="F:transcription coactivator activity"/>
    <property type="evidence" value="ECO:0007669"/>
    <property type="project" value="InterPro"/>
</dbReference>
<evidence type="ECO:0008006" key="3">
    <source>
        <dbReference type="Google" id="ProtNLM"/>
    </source>
</evidence>